<dbReference type="Pfam" id="PF13336">
    <property type="entry name" value="AcetylCoA_hyd_C"/>
    <property type="match status" value="1"/>
</dbReference>
<dbReference type="SUPFAM" id="SSF100950">
    <property type="entry name" value="NagB/RpiA/CoA transferase-like"/>
    <property type="match status" value="2"/>
</dbReference>
<dbReference type="InterPro" id="IPR037171">
    <property type="entry name" value="NagB/RpiA_transferase-like"/>
</dbReference>
<name>A0ABW1SA98_9PROT</name>
<feature type="domain" description="Acetyl-CoA hydrolase/transferase C-terminal" evidence="4">
    <location>
        <begin position="282"/>
        <end position="433"/>
    </location>
</feature>
<evidence type="ECO:0000256" key="2">
    <source>
        <dbReference type="ARBA" id="ARBA00022679"/>
    </source>
</evidence>
<evidence type="ECO:0000313" key="6">
    <source>
        <dbReference type="Proteomes" id="UP001596303"/>
    </source>
</evidence>
<sequence length="439" mass="47937">MTDHTIEYREKRLTPEDAAALIPTGADISMGMALGEPPALLRALNARLERRELTDLKLWYFHSMPTAAETILRYEMMDRVHPHCMFMGATERELVRRGEEEGRYVLDFVPVAFSDAPRLLSQHVELDTFMTSVSPMDQHGFFSFGTNNDYASTAARAAKRTILEVNPNMPRVFGDSQIHISEIHALVENDVPLAEAKARAPSDLEQQIGEMIAELVPDGACLQMGIGALPNVVCGALKDRRDLGIHTELLSPGLVDLIECGAVTNRRKTTFPGRSVFTFALGNRKMYDLLHDNPSMNSHPVNIVNDPRHIAKNDQVYSINATLEIDLMGACNSENVGGHQYSGSGGQLDFVRGARASNGGRSIIACTSTAKRGTISRIVPKLSGPVTTPRNDVDTIVTEFGVARLIGLSGAERAKAMISLAHPDHRSALTAAAKRACIL</sequence>
<feature type="domain" description="Acetyl-CoA hydrolase/transferase N-terminal" evidence="3">
    <location>
        <begin position="7"/>
        <end position="191"/>
    </location>
</feature>
<evidence type="ECO:0000256" key="1">
    <source>
        <dbReference type="ARBA" id="ARBA00009632"/>
    </source>
</evidence>
<evidence type="ECO:0000259" key="3">
    <source>
        <dbReference type="Pfam" id="PF02550"/>
    </source>
</evidence>
<dbReference type="InterPro" id="IPR026888">
    <property type="entry name" value="AcetylCoA_hyd_C"/>
</dbReference>
<dbReference type="InterPro" id="IPR046433">
    <property type="entry name" value="ActCoA_hydro"/>
</dbReference>
<keyword evidence="5" id="KW-0378">Hydrolase</keyword>
<dbReference type="RefSeq" id="WP_377378748.1">
    <property type="nucleotide sequence ID" value="NZ_JBHSSW010000012.1"/>
</dbReference>
<keyword evidence="2" id="KW-0808">Transferase</keyword>
<organism evidence="5 6">
    <name type="scientific">Ponticaulis profundi</name>
    <dbReference type="NCBI Taxonomy" id="2665222"/>
    <lineage>
        <taxon>Bacteria</taxon>
        <taxon>Pseudomonadati</taxon>
        <taxon>Pseudomonadota</taxon>
        <taxon>Alphaproteobacteria</taxon>
        <taxon>Hyphomonadales</taxon>
        <taxon>Hyphomonadaceae</taxon>
        <taxon>Ponticaulis</taxon>
    </lineage>
</organism>
<dbReference type="PANTHER" id="PTHR21432:SF20">
    <property type="entry name" value="ACETYL-COA HYDROLASE"/>
    <property type="match status" value="1"/>
</dbReference>
<dbReference type="Gene3D" id="3.40.1080.20">
    <property type="entry name" value="Acetyl-CoA hydrolase/transferase C-terminal domain"/>
    <property type="match status" value="1"/>
</dbReference>
<dbReference type="GO" id="GO:0016787">
    <property type="term" value="F:hydrolase activity"/>
    <property type="evidence" value="ECO:0007669"/>
    <property type="project" value="UniProtKB-KW"/>
</dbReference>
<comment type="caution">
    <text evidence="5">The sequence shown here is derived from an EMBL/GenBank/DDBJ whole genome shotgun (WGS) entry which is preliminary data.</text>
</comment>
<evidence type="ECO:0000259" key="4">
    <source>
        <dbReference type="Pfam" id="PF13336"/>
    </source>
</evidence>
<proteinExistence type="inferred from homology"/>
<reference evidence="6" key="1">
    <citation type="journal article" date="2019" name="Int. J. Syst. Evol. Microbiol.">
        <title>The Global Catalogue of Microorganisms (GCM) 10K type strain sequencing project: providing services to taxonomists for standard genome sequencing and annotation.</title>
        <authorList>
            <consortium name="The Broad Institute Genomics Platform"/>
            <consortium name="The Broad Institute Genome Sequencing Center for Infectious Disease"/>
            <person name="Wu L."/>
            <person name="Ma J."/>
        </authorList>
    </citation>
    <scope>NUCLEOTIDE SEQUENCE [LARGE SCALE GENOMIC DNA]</scope>
    <source>
        <strain evidence="6">CGMCC-1.15741</strain>
    </source>
</reference>
<accession>A0ABW1SA98</accession>
<comment type="similarity">
    <text evidence="1">Belongs to the acetyl-CoA hydrolase/transferase family.</text>
</comment>
<evidence type="ECO:0000313" key="5">
    <source>
        <dbReference type="EMBL" id="MFC6198491.1"/>
    </source>
</evidence>
<dbReference type="Gene3D" id="3.40.1080.10">
    <property type="entry name" value="Glutaconate Coenzyme A-transferase"/>
    <property type="match status" value="1"/>
</dbReference>
<keyword evidence="6" id="KW-1185">Reference proteome</keyword>
<dbReference type="PANTHER" id="PTHR21432">
    <property type="entry name" value="ACETYL-COA HYDROLASE-RELATED"/>
    <property type="match status" value="1"/>
</dbReference>
<dbReference type="InterPro" id="IPR003702">
    <property type="entry name" value="ActCoA_hydro_N"/>
</dbReference>
<dbReference type="EMBL" id="JBHSSW010000012">
    <property type="protein sequence ID" value="MFC6198491.1"/>
    <property type="molecule type" value="Genomic_DNA"/>
</dbReference>
<dbReference type="InterPro" id="IPR038460">
    <property type="entry name" value="AcetylCoA_hyd_C_sf"/>
</dbReference>
<dbReference type="Gene3D" id="3.30.750.70">
    <property type="entry name" value="4-hydroxybutyrate coenzyme like domains"/>
    <property type="match status" value="1"/>
</dbReference>
<dbReference type="Proteomes" id="UP001596303">
    <property type="component" value="Unassembled WGS sequence"/>
</dbReference>
<dbReference type="Pfam" id="PF02550">
    <property type="entry name" value="AcetylCoA_hydro"/>
    <property type="match status" value="1"/>
</dbReference>
<protein>
    <submittedName>
        <fullName evidence="5">Acetyl-CoA hydrolase/transferase family protein</fullName>
    </submittedName>
</protein>
<gene>
    <name evidence="5" type="ORF">ACFQDM_10385</name>
</gene>